<dbReference type="SMART" id="SM00086">
    <property type="entry name" value="PAC"/>
    <property type="match status" value="1"/>
</dbReference>
<accession>G2KSE9</accession>
<dbReference type="SUPFAM" id="SSF55874">
    <property type="entry name" value="ATPase domain of HSP90 chaperone/DNA topoisomerase II/histidine kinase"/>
    <property type="match status" value="1"/>
</dbReference>
<dbReference type="InterPro" id="IPR003594">
    <property type="entry name" value="HATPase_dom"/>
</dbReference>
<keyword evidence="8" id="KW-0547">Nucleotide-binding</keyword>
<evidence type="ECO:0000256" key="16">
    <source>
        <dbReference type="PROSITE-ProRule" id="PRU00110"/>
    </source>
</evidence>
<dbReference type="InterPro" id="IPR006189">
    <property type="entry name" value="CHASE_dom"/>
</dbReference>
<dbReference type="Pfam" id="PF08447">
    <property type="entry name" value="PAS_3"/>
    <property type="match status" value="1"/>
</dbReference>
<dbReference type="SUPFAM" id="SSF52172">
    <property type="entry name" value="CheY-like"/>
    <property type="match status" value="2"/>
</dbReference>
<evidence type="ECO:0000259" key="23">
    <source>
        <dbReference type="PROSITE" id="PS50113"/>
    </source>
</evidence>
<dbReference type="InterPro" id="IPR003661">
    <property type="entry name" value="HisK_dim/P_dom"/>
</dbReference>
<keyword evidence="18" id="KW-0175">Coiled coil</keyword>
<protein>
    <recommendedName>
        <fullName evidence="15">Sensory/regulatory protein RpfC</fullName>
        <ecNumber evidence="3">2.7.13.3</ecNumber>
    </recommendedName>
</protein>
<evidence type="ECO:0000256" key="13">
    <source>
        <dbReference type="ARBA" id="ARBA00023136"/>
    </source>
</evidence>
<evidence type="ECO:0000313" key="26">
    <source>
        <dbReference type="EMBL" id="AEP09233.1"/>
    </source>
</evidence>
<evidence type="ECO:0000259" key="20">
    <source>
        <dbReference type="PROSITE" id="PS50109"/>
    </source>
</evidence>
<dbReference type="Pfam" id="PF00072">
    <property type="entry name" value="Response_reg"/>
    <property type="match status" value="2"/>
</dbReference>
<dbReference type="Pfam" id="PF00512">
    <property type="entry name" value="HisKA"/>
    <property type="match status" value="1"/>
</dbReference>
<evidence type="ECO:0000313" key="27">
    <source>
        <dbReference type="Proteomes" id="UP000009286"/>
    </source>
</evidence>
<dbReference type="eggNOG" id="COG3614">
    <property type="taxonomic scope" value="Bacteria"/>
</dbReference>
<evidence type="ECO:0000259" key="24">
    <source>
        <dbReference type="PROSITE" id="PS50839"/>
    </source>
</evidence>
<dbReference type="PROSITE" id="PS50110">
    <property type="entry name" value="RESPONSE_REGULATORY"/>
    <property type="match status" value="2"/>
</dbReference>
<keyword evidence="27" id="KW-1185">Reference proteome</keyword>
<keyword evidence="4" id="KW-1003">Cell membrane</keyword>
<evidence type="ECO:0000256" key="8">
    <source>
        <dbReference type="ARBA" id="ARBA00022741"/>
    </source>
</evidence>
<dbReference type="PROSITE" id="PS50112">
    <property type="entry name" value="PAS"/>
    <property type="match status" value="1"/>
</dbReference>
<dbReference type="PROSITE" id="PS50839">
    <property type="entry name" value="CHASE"/>
    <property type="match status" value="1"/>
</dbReference>
<feature type="transmembrane region" description="Helical" evidence="19">
    <location>
        <begin position="39"/>
        <end position="60"/>
    </location>
</feature>
<evidence type="ECO:0000256" key="19">
    <source>
        <dbReference type="SAM" id="Phobius"/>
    </source>
</evidence>
<dbReference type="eggNOG" id="COG0642">
    <property type="taxonomic scope" value="Bacteria"/>
</dbReference>
<comment type="catalytic activity">
    <reaction evidence="1">
        <text>ATP + protein L-histidine = ADP + protein N-phospho-L-histidine.</text>
        <dbReference type="EC" id="2.7.13.3"/>
    </reaction>
</comment>
<evidence type="ECO:0000256" key="2">
    <source>
        <dbReference type="ARBA" id="ARBA00004651"/>
    </source>
</evidence>
<name>G2KSE9_MICAA</name>
<evidence type="ECO:0000256" key="17">
    <source>
        <dbReference type="PROSITE-ProRule" id="PRU00169"/>
    </source>
</evidence>
<dbReference type="SMART" id="SM00091">
    <property type="entry name" value="PAS"/>
    <property type="match status" value="1"/>
</dbReference>
<dbReference type="Pfam" id="PF05231">
    <property type="entry name" value="MASE1"/>
    <property type="match status" value="1"/>
</dbReference>
<dbReference type="PANTHER" id="PTHR45339">
    <property type="entry name" value="HYBRID SIGNAL TRANSDUCTION HISTIDINE KINASE J"/>
    <property type="match status" value="1"/>
</dbReference>
<dbReference type="NCBIfam" id="TIGR00229">
    <property type="entry name" value="sensory_box"/>
    <property type="match status" value="1"/>
</dbReference>
<dbReference type="GO" id="GO:0005524">
    <property type="term" value="F:ATP binding"/>
    <property type="evidence" value="ECO:0007669"/>
    <property type="project" value="UniProtKB-KW"/>
</dbReference>
<dbReference type="CDD" id="cd00130">
    <property type="entry name" value="PAS"/>
    <property type="match status" value="1"/>
</dbReference>
<dbReference type="CDD" id="cd16922">
    <property type="entry name" value="HATPase_EvgS-ArcB-TorS-like"/>
    <property type="match status" value="1"/>
</dbReference>
<dbReference type="Pfam" id="PF02518">
    <property type="entry name" value="HATPase_c"/>
    <property type="match status" value="1"/>
</dbReference>
<dbReference type="Gene3D" id="3.30.450.350">
    <property type="entry name" value="CHASE domain"/>
    <property type="match status" value="1"/>
</dbReference>
<feature type="modified residue" description="4-aspartylphosphate" evidence="17">
    <location>
        <position position="1123"/>
    </location>
</feature>
<proteinExistence type="predicted"/>
<dbReference type="SMART" id="SM00388">
    <property type="entry name" value="HisKA"/>
    <property type="match status" value="1"/>
</dbReference>
<evidence type="ECO:0000256" key="11">
    <source>
        <dbReference type="ARBA" id="ARBA00022989"/>
    </source>
</evidence>
<dbReference type="HOGENOM" id="CLU_000445_114_62_5"/>
<dbReference type="SUPFAM" id="SSF47226">
    <property type="entry name" value="Histidine-containing phosphotransfer domain, HPT domain"/>
    <property type="match status" value="1"/>
</dbReference>
<dbReference type="Gene3D" id="3.40.50.2300">
    <property type="match status" value="2"/>
</dbReference>
<evidence type="ECO:0000256" key="4">
    <source>
        <dbReference type="ARBA" id="ARBA00022475"/>
    </source>
</evidence>
<keyword evidence="7 19" id="KW-0812">Transmembrane</keyword>
<evidence type="ECO:0000259" key="22">
    <source>
        <dbReference type="PROSITE" id="PS50112"/>
    </source>
</evidence>
<feature type="modified residue" description="Phosphohistidine" evidence="16">
    <location>
        <position position="1283"/>
    </location>
</feature>
<comment type="subunit">
    <text evidence="14">At low DSF concentrations, interacts with RpfF.</text>
</comment>
<dbReference type="PROSITE" id="PS50113">
    <property type="entry name" value="PAC"/>
    <property type="match status" value="1"/>
</dbReference>
<dbReference type="InterPro" id="IPR011006">
    <property type="entry name" value="CheY-like_superfamily"/>
</dbReference>
<dbReference type="PROSITE" id="PS50894">
    <property type="entry name" value="HPT"/>
    <property type="match status" value="1"/>
</dbReference>
<evidence type="ECO:0000256" key="6">
    <source>
        <dbReference type="ARBA" id="ARBA00022679"/>
    </source>
</evidence>
<dbReference type="SUPFAM" id="SSF55785">
    <property type="entry name" value="PYP-like sensor domain (PAS domain)"/>
    <property type="match status" value="1"/>
</dbReference>
<evidence type="ECO:0000256" key="12">
    <source>
        <dbReference type="ARBA" id="ARBA00023012"/>
    </source>
</evidence>
<dbReference type="InterPro" id="IPR035965">
    <property type="entry name" value="PAS-like_dom_sf"/>
</dbReference>
<feature type="transmembrane region" description="Helical" evidence="19">
    <location>
        <begin position="483"/>
        <end position="510"/>
    </location>
</feature>
<dbReference type="GO" id="GO:0000155">
    <property type="term" value="F:phosphorelay sensor kinase activity"/>
    <property type="evidence" value="ECO:0007669"/>
    <property type="project" value="InterPro"/>
</dbReference>
<dbReference type="InterPro" id="IPR036097">
    <property type="entry name" value="HisK_dim/P_sf"/>
</dbReference>
<evidence type="ECO:0000256" key="14">
    <source>
        <dbReference type="ARBA" id="ARBA00064003"/>
    </source>
</evidence>
<keyword evidence="11 19" id="KW-1133">Transmembrane helix</keyword>
<feature type="domain" description="Response regulatory" evidence="21">
    <location>
        <begin position="1074"/>
        <end position="1190"/>
    </location>
</feature>
<feature type="coiled-coil region" evidence="18">
    <location>
        <begin position="639"/>
        <end position="673"/>
    </location>
</feature>
<dbReference type="Proteomes" id="UP000009286">
    <property type="component" value="Chromosome"/>
</dbReference>
<feature type="modified residue" description="4-aspartylphosphate" evidence="17">
    <location>
        <position position="970"/>
    </location>
</feature>
<evidence type="ECO:0000256" key="5">
    <source>
        <dbReference type="ARBA" id="ARBA00022553"/>
    </source>
</evidence>
<sequence length="1341" mass="151157">MALTYYVVGRLGLLLAVPPGYATVFWPASGIALAVVYRYGFAMAPGVFLGAAILNLSIWIPQTPDEQFSRLLTNSLSIGFGSMLQAMVGAFILYRAIGERSRLEQLSHIVKFVAYAGILVCLVSSTWCVGTFYLTGTVALENAPFVWWTWYAGDLLGMIVFAPIVTLMLAPNTEVRRKVFVGVPMVLLFSMVMMFFVGVRNWDDKRIQTEFHHDAQLIKTDLETQIHDYMQELQALQSFFNASDSVDRREFEVFTYNAFKRNPGILAMDWMPRVLDSERAEFEALRQQEYPGFFIKAPVGPDAWERSPRRDEYYPIEFIEPDSFNRYIGYDLSANEGRYAAFIRARDSGNAVITSRIKLLPDEESDQYGFLLVLPVYERGALITNVAQRRDALMGFVAGGYRFSDTVAPVFSPWEKQGIEIHLVTRESDIEESLYISYDPRDYGPTGSDRIAYAEEIQLDVFGKRWVLKVYKSQNYIMAHVNWAIWIALAVGIFFSALCGVFLLFITGYASGIEKIVTRRTEELRMQRQFLELAMAATQDGVWDWDENQRTLWLSPRWKAMLGYRDDEIENSMKGAESVIHPEDLYEWRKRMADYITGRTSEFVGIFRFFHKSGHIQYVLSRAIAERDPTGHVIRIVGAHTDVTEIEQANRNLKKARDEADSANRAKSDFLANMSHEIRTPMNGIIGMTHLLLETKLDSRQRHYAQTVGQSAESLLQIINDILDFSKIEAGKMELENIPFDFQLLCEDVSEMMFVRAQEKGIEFLLSWDPDCPQFLFGDPVRIRQILFNLCGNAIKFTDEGYVLVKVKHLGTRDGHTDLRISVVDTGIGIAKEKQALVFNKFDQADGSTTRRYGGTGLGLTISKQLAELMGGHISLTSEPGVGSTFSVHLTLSVAPRPKSYVRAPELEDFDGTGIRALIIDDNIMSCEIFDTYLSSIGMNVETESNPYNVLSKMERAVDEGRPYSFLIVDYAMPGMDGISLCSLIAQNKKIQGAIAIMATSQPGRTDIERMQRAGIKGYLSKPVRPSELISVIATLWKARKTGEDMGLVTRFTLDEQWAGRIRGPDDLYFKDTRVLVVEDNQVNQEVMVAMLDHYGIRSAVVDNGRDAVRIMREQDFDLVFMDCQMPIMDGYEATRTVRKEKGGQDIKIIAMTANAMKGDREKCIAAGMDDYLSKPVVEKDLEAILATWIAEEKRTKRDEDGDADADNTGLGVSVGNVDRNILDMDAIQKLKFISRDKFPQIVTMFLNNADRIIGEIKTEVAAAMAHAGGGNGHFDTIAHLAHSLKSSVGQLGAMGLYDQVVEIETLAKARKREDIHNRLPQLHQTFADVRQELEKLLAKG</sequence>
<dbReference type="Pfam" id="PF03924">
    <property type="entry name" value="CHASE"/>
    <property type="match status" value="1"/>
</dbReference>
<dbReference type="InterPro" id="IPR013655">
    <property type="entry name" value="PAS_fold_3"/>
</dbReference>
<reference evidence="26 27" key="1">
    <citation type="journal article" date="2011" name="BMC Genomics">
        <title>Genomic insights into an obligate epibiotic bacterial predator: Micavibrio aeruginosavorus ARL-13.</title>
        <authorList>
            <person name="Wang Z."/>
            <person name="Kadouri D."/>
            <person name="Wu M."/>
        </authorList>
    </citation>
    <scope>NUCLEOTIDE SEQUENCE [LARGE SCALE GENOMIC DNA]</scope>
    <source>
        <strain evidence="26 27">ARL-13</strain>
    </source>
</reference>
<dbReference type="InterPro" id="IPR036641">
    <property type="entry name" value="HPT_dom_sf"/>
</dbReference>
<dbReference type="GO" id="GO:0005886">
    <property type="term" value="C:plasma membrane"/>
    <property type="evidence" value="ECO:0007669"/>
    <property type="project" value="UniProtKB-SubCell"/>
</dbReference>
<dbReference type="Gene3D" id="3.30.450.20">
    <property type="entry name" value="PAS domain"/>
    <property type="match status" value="1"/>
</dbReference>
<dbReference type="PRINTS" id="PR00344">
    <property type="entry name" value="BCTRLSENSOR"/>
</dbReference>
<feature type="transmembrane region" description="Helical" evidence="19">
    <location>
        <begin position="109"/>
        <end position="133"/>
    </location>
</feature>
<dbReference type="InterPro" id="IPR000700">
    <property type="entry name" value="PAS-assoc_C"/>
</dbReference>
<dbReference type="InterPro" id="IPR042240">
    <property type="entry name" value="CHASE_sf"/>
</dbReference>
<dbReference type="eggNOG" id="COG3447">
    <property type="taxonomic scope" value="Bacteria"/>
</dbReference>
<dbReference type="InterPro" id="IPR004358">
    <property type="entry name" value="Sig_transdc_His_kin-like_C"/>
</dbReference>
<dbReference type="PROSITE" id="PS50109">
    <property type="entry name" value="HIS_KIN"/>
    <property type="match status" value="1"/>
</dbReference>
<dbReference type="CDD" id="cd00082">
    <property type="entry name" value="HisKA"/>
    <property type="match status" value="1"/>
</dbReference>
<dbReference type="InterPro" id="IPR001610">
    <property type="entry name" value="PAC"/>
</dbReference>
<keyword evidence="12" id="KW-0902">Two-component regulatory system</keyword>
<evidence type="ECO:0000256" key="9">
    <source>
        <dbReference type="ARBA" id="ARBA00022777"/>
    </source>
</evidence>
<dbReference type="InterPro" id="IPR001789">
    <property type="entry name" value="Sig_transdc_resp-reg_receiver"/>
</dbReference>
<gene>
    <name evidence="26" type="ordered locus">MICA_900</name>
</gene>
<comment type="subcellular location">
    <subcellularLocation>
        <location evidence="2">Cell membrane</location>
        <topology evidence="2">Multi-pass membrane protein</topology>
    </subcellularLocation>
</comment>
<evidence type="ECO:0000256" key="1">
    <source>
        <dbReference type="ARBA" id="ARBA00000085"/>
    </source>
</evidence>
<keyword evidence="13 19" id="KW-0472">Membrane</keyword>
<dbReference type="KEGG" id="mai:MICA_900"/>
<dbReference type="SMART" id="SM00387">
    <property type="entry name" value="HATPase_c"/>
    <property type="match status" value="1"/>
</dbReference>
<feature type="domain" description="CHASE" evidence="24">
    <location>
        <begin position="242"/>
        <end position="410"/>
    </location>
</feature>
<dbReference type="EMBL" id="CP002382">
    <property type="protein sequence ID" value="AEP09233.1"/>
    <property type="molecule type" value="Genomic_DNA"/>
</dbReference>
<dbReference type="FunFam" id="1.10.287.130:FF:000002">
    <property type="entry name" value="Two-component osmosensing histidine kinase"/>
    <property type="match status" value="1"/>
</dbReference>
<dbReference type="InterPro" id="IPR000014">
    <property type="entry name" value="PAS"/>
</dbReference>
<dbReference type="Gene3D" id="1.20.120.160">
    <property type="entry name" value="HPT domain"/>
    <property type="match status" value="1"/>
</dbReference>
<feature type="domain" description="Response regulatory" evidence="21">
    <location>
        <begin position="916"/>
        <end position="1037"/>
    </location>
</feature>
<dbReference type="PANTHER" id="PTHR45339:SF5">
    <property type="entry name" value="HISTIDINE KINASE"/>
    <property type="match status" value="1"/>
</dbReference>
<dbReference type="SMART" id="SM01079">
    <property type="entry name" value="CHASE"/>
    <property type="match status" value="1"/>
</dbReference>
<feature type="transmembrane region" description="Helical" evidence="19">
    <location>
        <begin position="6"/>
        <end position="27"/>
    </location>
</feature>
<evidence type="ECO:0000259" key="21">
    <source>
        <dbReference type="PROSITE" id="PS50110"/>
    </source>
</evidence>
<keyword evidence="10" id="KW-0067">ATP-binding</keyword>
<keyword evidence="5 17" id="KW-0597">Phosphoprotein</keyword>
<evidence type="ECO:0000256" key="10">
    <source>
        <dbReference type="ARBA" id="ARBA00022840"/>
    </source>
</evidence>
<dbReference type="InterPro" id="IPR007895">
    <property type="entry name" value="MASE1"/>
</dbReference>
<dbReference type="InterPro" id="IPR036890">
    <property type="entry name" value="HATPase_C_sf"/>
</dbReference>
<dbReference type="SMART" id="SM00448">
    <property type="entry name" value="REC"/>
    <property type="match status" value="2"/>
</dbReference>
<keyword evidence="9" id="KW-0418">Kinase</keyword>
<feature type="domain" description="HPt" evidence="25">
    <location>
        <begin position="1235"/>
        <end position="1341"/>
    </location>
</feature>
<dbReference type="SUPFAM" id="SSF47384">
    <property type="entry name" value="Homodimeric domain of signal transducing histidine kinase"/>
    <property type="match status" value="1"/>
</dbReference>
<feature type="transmembrane region" description="Helical" evidence="19">
    <location>
        <begin position="72"/>
        <end position="97"/>
    </location>
</feature>
<feature type="transmembrane region" description="Helical" evidence="19">
    <location>
        <begin position="145"/>
        <end position="167"/>
    </location>
</feature>
<evidence type="ECO:0000256" key="15">
    <source>
        <dbReference type="ARBA" id="ARBA00068150"/>
    </source>
</evidence>
<dbReference type="InterPro" id="IPR008207">
    <property type="entry name" value="Sig_transdc_His_kin_Hpt_dom"/>
</dbReference>
<feature type="domain" description="PAS" evidence="22">
    <location>
        <begin position="527"/>
        <end position="599"/>
    </location>
</feature>
<evidence type="ECO:0000259" key="25">
    <source>
        <dbReference type="PROSITE" id="PS50894"/>
    </source>
</evidence>
<evidence type="ECO:0000256" key="7">
    <source>
        <dbReference type="ARBA" id="ARBA00022692"/>
    </source>
</evidence>
<dbReference type="InterPro" id="IPR005467">
    <property type="entry name" value="His_kinase_dom"/>
</dbReference>
<dbReference type="Gene3D" id="3.30.565.10">
    <property type="entry name" value="Histidine kinase-like ATPase, C-terminal domain"/>
    <property type="match status" value="1"/>
</dbReference>
<dbReference type="CDD" id="cd17546">
    <property type="entry name" value="REC_hyHK_CKI1_RcsC-like"/>
    <property type="match status" value="2"/>
</dbReference>
<dbReference type="eggNOG" id="COG0784">
    <property type="taxonomic scope" value="Bacteria"/>
</dbReference>
<feature type="domain" description="Histidine kinase" evidence="20">
    <location>
        <begin position="673"/>
        <end position="894"/>
    </location>
</feature>
<organism evidence="26 27">
    <name type="scientific">Micavibrio aeruginosavorus (strain ARL-13)</name>
    <dbReference type="NCBI Taxonomy" id="856793"/>
    <lineage>
        <taxon>Bacteria</taxon>
        <taxon>Pseudomonadati</taxon>
        <taxon>Bdellovibrionota</taxon>
        <taxon>Bdellovibrionia</taxon>
        <taxon>Bdellovibrionales</taxon>
        <taxon>Pseudobdellovibrionaceae</taxon>
        <taxon>Micavibrio</taxon>
    </lineage>
</organism>
<feature type="domain" description="PAC" evidence="23">
    <location>
        <begin position="603"/>
        <end position="655"/>
    </location>
</feature>
<dbReference type="Pfam" id="PF01627">
    <property type="entry name" value="Hpt"/>
    <property type="match status" value="1"/>
</dbReference>
<feature type="transmembrane region" description="Helical" evidence="19">
    <location>
        <begin position="179"/>
        <end position="199"/>
    </location>
</feature>
<dbReference type="OrthoDB" id="9801651at2"/>
<dbReference type="FunFam" id="3.30.565.10:FF:000010">
    <property type="entry name" value="Sensor histidine kinase RcsC"/>
    <property type="match status" value="1"/>
</dbReference>
<dbReference type="STRING" id="856793.MICA_900"/>
<evidence type="ECO:0000256" key="3">
    <source>
        <dbReference type="ARBA" id="ARBA00012438"/>
    </source>
</evidence>
<dbReference type="CDD" id="cd00088">
    <property type="entry name" value="HPT"/>
    <property type="match status" value="1"/>
</dbReference>
<dbReference type="eggNOG" id="COG2198">
    <property type="taxonomic scope" value="Bacteria"/>
</dbReference>
<dbReference type="EC" id="2.7.13.3" evidence="3"/>
<dbReference type="Gene3D" id="1.10.287.130">
    <property type="match status" value="1"/>
</dbReference>
<keyword evidence="6" id="KW-0808">Transferase</keyword>
<evidence type="ECO:0000256" key="18">
    <source>
        <dbReference type="SAM" id="Coils"/>
    </source>
</evidence>